<dbReference type="PANTHER" id="PTHR46825">
    <property type="entry name" value="D-ALANYL-D-ALANINE-CARBOXYPEPTIDASE/ENDOPEPTIDASE AMPH"/>
    <property type="match status" value="1"/>
</dbReference>
<comment type="caution">
    <text evidence="3">The sequence shown here is derived from an EMBL/GenBank/DDBJ whole genome shotgun (WGS) entry which is preliminary data.</text>
</comment>
<dbReference type="InterPro" id="IPR001466">
    <property type="entry name" value="Beta-lactam-related"/>
</dbReference>
<feature type="domain" description="Beta-lactamase-related" evidence="1">
    <location>
        <begin position="22"/>
        <end position="336"/>
    </location>
</feature>
<dbReference type="InterPro" id="IPR021860">
    <property type="entry name" value="Peptidase_S12_Pab87-rel_C"/>
</dbReference>
<protein>
    <submittedName>
        <fullName evidence="3">Penicillin-binding protein</fullName>
    </submittedName>
</protein>
<name>A0ABQ1VTC8_9BACL</name>
<dbReference type="PANTHER" id="PTHR46825:SF15">
    <property type="entry name" value="BETA-LACTAMASE-RELATED DOMAIN-CONTAINING PROTEIN"/>
    <property type="match status" value="1"/>
</dbReference>
<reference evidence="4" key="1">
    <citation type="journal article" date="2019" name="Int. J. Syst. Evol. Microbiol.">
        <title>The Global Catalogue of Microorganisms (GCM) 10K type strain sequencing project: providing services to taxonomists for standard genome sequencing and annotation.</title>
        <authorList>
            <consortium name="The Broad Institute Genomics Platform"/>
            <consortium name="The Broad Institute Genome Sequencing Center for Infectious Disease"/>
            <person name="Wu L."/>
            <person name="Ma J."/>
        </authorList>
    </citation>
    <scope>NUCLEOTIDE SEQUENCE [LARGE SCALE GENOMIC DNA]</scope>
    <source>
        <strain evidence="4">CGMCC 1.15420</strain>
    </source>
</reference>
<dbReference type="InterPro" id="IPR050491">
    <property type="entry name" value="AmpC-like"/>
</dbReference>
<dbReference type="InterPro" id="IPR012338">
    <property type="entry name" value="Beta-lactam/transpept-like"/>
</dbReference>
<dbReference type="Gene3D" id="2.40.128.600">
    <property type="match status" value="1"/>
</dbReference>
<dbReference type="Proteomes" id="UP000608420">
    <property type="component" value="Unassembled WGS sequence"/>
</dbReference>
<feature type="domain" description="Peptidase S12 Pab87-related C-terminal" evidence="2">
    <location>
        <begin position="389"/>
        <end position="479"/>
    </location>
</feature>
<evidence type="ECO:0000313" key="4">
    <source>
        <dbReference type="Proteomes" id="UP000608420"/>
    </source>
</evidence>
<organism evidence="3 4">
    <name type="scientific">Paenibacillus aceti</name>
    <dbReference type="NCBI Taxonomy" id="1820010"/>
    <lineage>
        <taxon>Bacteria</taxon>
        <taxon>Bacillati</taxon>
        <taxon>Bacillota</taxon>
        <taxon>Bacilli</taxon>
        <taxon>Bacillales</taxon>
        <taxon>Paenibacillaceae</taxon>
        <taxon>Paenibacillus</taxon>
    </lineage>
</organism>
<proteinExistence type="predicted"/>
<gene>
    <name evidence="3" type="ORF">GCM10010913_12870</name>
</gene>
<dbReference type="Pfam" id="PF00144">
    <property type="entry name" value="Beta-lactamase"/>
    <property type="match status" value="1"/>
</dbReference>
<dbReference type="Pfam" id="PF11954">
    <property type="entry name" value="DUF3471"/>
    <property type="match status" value="1"/>
</dbReference>
<evidence type="ECO:0000313" key="3">
    <source>
        <dbReference type="EMBL" id="GGF92745.1"/>
    </source>
</evidence>
<evidence type="ECO:0000259" key="1">
    <source>
        <dbReference type="Pfam" id="PF00144"/>
    </source>
</evidence>
<keyword evidence="4" id="KW-1185">Reference proteome</keyword>
<dbReference type="Gene3D" id="3.40.710.10">
    <property type="entry name" value="DD-peptidase/beta-lactamase superfamily"/>
    <property type="match status" value="1"/>
</dbReference>
<dbReference type="EMBL" id="BMIW01000006">
    <property type="protein sequence ID" value="GGF92745.1"/>
    <property type="molecule type" value="Genomic_DNA"/>
</dbReference>
<accession>A0ABQ1VTC8</accession>
<sequence>MNGVLGALEDFNTYMEQQLNVWKVPGAAVAIIKDQEIILANGYGYRDKESGLKVTPNTLFAIASCTKAFTAMVAEQLADEGMLDLDAPIKNYMPHFKMYDSFATERITIRDMLCHRSGLPRHDAIWYNSKLTREEIIERLEYLEPNQDFRAKGQYQNIMYMVAGYLVGKLAGSSWEQRVQERIFAPLHMKSSCFSVDEMQLRDDYALAYIDKNGETQQIPFRNMDSIGPAGSINSNIIDMANWIMLHLNRGMLDGKQIVSEGRLDDMHTPHIPCEPSLWGKKELPLSCYGLGWCIEPYRGHQMLHHSGGIDGFTSLVSFLPHDNIGIVILTNKLASHLPKVVTYNIVDRLLGLKEIDWSGQIQKDQEKWEEQLNKQHDSNEPSINNIESNPPHPLIEYIGTYKHPGYGTMYVELEKEHLQFRYNSMTLPVTHIQGDLFETLYELPMKLKASFHADSNGNIHSLSLPLNMEVGAKETVFAKMFADR</sequence>
<evidence type="ECO:0000259" key="2">
    <source>
        <dbReference type="Pfam" id="PF11954"/>
    </source>
</evidence>
<dbReference type="SUPFAM" id="SSF56601">
    <property type="entry name" value="beta-lactamase/transpeptidase-like"/>
    <property type="match status" value="1"/>
</dbReference>